<name>A0A6C0HNC6_9ZZZZ</name>
<dbReference type="GO" id="GO:0005665">
    <property type="term" value="C:RNA polymerase II, core complex"/>
    <property type="evidence" value="ECO:0007669"/>
    <property type="project" value="TreeGrafter"/>
</dbReference>
<dbReference type="InterPro" id="IPR007073">
    <property type="entry name" value="RNA_pol_Rpb1_7"/>
</dbReference>
<dbReference type="SUPFAM" id="SSF64484">
    <property type="entry name" value="beta and beta-prime subunits of DNA dependent RNA-polymerase"/>
    <property type="match status" value="1"/>
</dbReference>
<dbReference type="Gene3D" id="3.30.1490.180">
    <property type="entry name" value="RNA polymerase ii"/>
    <property type="match status" value="1"/>
</dbReference>
<dbReference type="Pfam" id="PF00623">
    <property type="entry name" value="RNA_pol_Rpb1_2"/>
    <property type="match status" value="1"/>
</dbReference>
<proteinExistence type="inferred from homology"/>
<dbReference type="Pfam" id="PF04983">
    <property type="entry name" value="RNA_pol_Rpb1_3"/>
    <property type="match status" value="1"/>
</dbReference>
<reference evidence="8" key="1">
    <citation type="journal article" date="2020" name="Nature">
        <title>Giant virus diversity and host interactions through global metagenomics.</title>
        <authorList>
            <person name="Schulz F."/>
            <person name="Roux S."/>
            <person name="Paez-Espino D."/>
            <person name="Jungbluth S."/>
            <person name="Walsh D.A."/>
            <person name="Denef V.J."/>
            <person name="McMahon K.D."/>
            <person name="Konstantinidis K.T."/>
            <person name="Eloe-Fadrosh E.A."/>
            <person name="Kyrpides N.C."/>
            <person name="Woyke T."/>
        </authorList>
    </citation>
    <scope>NUCLEOTIDE SEQUENCE</scope>
    <source>
        <strain evidence="8">GVMAG-M-3300023184-160</strain>
    </source>
</reference>
<keyword evidence="5" id="KW-0548">Nucleotidyltransferase</keyword>
<dbReference type="FunFam" id="2.40.40.20:FF:000019">
    <property type="entry name" value="DNA-directed RNA polymerase II subunit RPB1"/>
    <property type="match status" value="1"/>
</dbReference>
<evidence type="ECO:0000256" key="3">
    <source>
        <dbReference type="ARBA" id="ARBA00022478"/>
    </source>
</evidence>
<dbReference type="InterPro" id="IPR044893">
    <property type="entry name" value="RNA_pol_Rpb1_clamp_domain"/>
</dbReference>
<evidence type="ECO:0000259" key="7">
    <source>
        <dbReference type="SMART" id="SM00663"/>
    </source>
</evidence>
<dbReference type="Gene3D" id="4.10.860.120">
    <property type="entry name" value="RNA polymerase II, clamp domain"/>
    <property type="match status" value="1"/>
</dbReference>
<dbReference type="GO" id="GO:0006351">
    <property type="term" value="P:DNA-templated transcription"/>
    <property type="evidence" value="ECO:0007669"/>
    <property type="project" value="InterPro"/>
</dbReference>
<dbReference type="Gene3D" id="6.10.250.2940">
    <property type="match status" value="1"/>
</dbReference>
<evidence type="ECO:0000256" key="5">
    <source>
        <dbReference type="ARBA" id="ARBA00022695"/>
    </source>
</evidence>
<dbReference type="GO" id="GO:0003899">
    <property type="term" value="F:DNA-directed RNA polymerase activity"/>
    <property type="evidence" value="ECO:0007669"/>
    <property type="project" value="UniProtKB-EC"/>
</dbReference>
<dbReference type="NCBIfam" id="NF006336">
    <property type="entry name" value="PRK08566.1"/>
    <property type="match status" value="1"/>
</dbReference>
<dbReference type="PANTHER" id="PTHR19376:SF37">
    <property type="entry name" value="DNA-DIRECTED RNA POLYMERASE II SUBUNIT RPB1"/>
    <property type="match status" value="1"/>
</dbReference>
<dbReference type="EMBL" id="MN739993">
    <property type="protein sequence ID" value="QHT81887.1"/>
    <property type="molecule type" value="Genomic_DNA"/>
</dbReference>
<evidence type="ECO:0000313" key="8">
    <source>
        <dbReference type="EMBL" id="QHT81887.1"/>
    </source>
</evidence>
<protein>
    <recommendedName>
        <fullName evidence="2">DNA-directed RNA polymerase</fullName>
        <ecNumber evidence="2">2.7.7.6</ecNumber>
    </recommendedName>
</protein>
<comment type="similarity">
    <text evidence="1">Belongs to the RNA polymerase beta' chain family.</text>
</comment>
<dbReference type="Gene3D" id="6.20.50.80">
    <property type="match status" value="1"/>
</dbReference>
<dbReference type="Pfam" id="PF04997">
    <property type="entry name" value="RNA_pol_Rpb1_1"/>
    <property type="match status" value="1"/>
</dbReference>
<dbReference type="Gene3D" id="2.40.40.20">
    <property type="match status" value="1"/>
</dbReference>
<dbReference type="InterPro" id="IPR000722">
    <property type="entry name" value="RNA_pol_asu"/>
</dbReference>
<dbReference type="SMART" id="SM00663">
    <property type="entry name" value="RPOLA_N"/>
    <property type="match status" value="1"/>
</dbReference>
<dbReference type="InterPro" id="IPR045867">
    <property type="entry name" value="DNA-dir_RpoC_beta_prime"/>
</dbReference>
<evidence type="ECO:0000256" key="2">
    <source>
        <dbReference type="ARBA" id="ARBA00012418"/>
    </source>
</evidence>
<accession>A0A6C0HNC6</accession>
<dbReference type="InterPro" id="IPR007066">
    <property type="entry name" value="RNA_pol_Rpb1_3"/>
</dbReference>
<dbReference type="InterPro" id="IPR007075">
    <property type="entry name" value="RNA_pol_Rpb1_6"/>
</dbReference>
<dbReference type="InterPro" id="IPR007083">
    <property type="entry name" value="RNA_pol_Rpb1_4"/>
</dbReference>
<evidence type="ECO:0000256" key="1">
    <source>
        <dbReference type="ARBA" id="ARBA00006460"/>
    </source>
</evidence>
<dbReference type="Gene3D" id="1.10.132.30">
    <property type="match status" value="1"/>
</dbReference>
<dbReference type="EC" id="2.7.7.6" evidence="2"/>
<dbReference type="InterPro" id="IPR007080">
    <property type="entry name" value="RNA_pol_Rpb1_1"/>
</dbReference>
<keyword evidence="3" id="KW-0240">DNA-directed RNA polymerase</keyword>
<evidence type="ECO:0000256" key="6">
    <source>
        <dbReference type="ARBA" id="ARBA00023163"/>
    </source>
</evidence>
<dbReference type="Pfam" id="PF04992">
    <property type="entry name" value="RNA_pol_Rpb1_6"/>
    <property type="match status" value="1"/>
</dbReference>
<dbReference type="Pfam" id="PF04998">
    <property type="entry name" value="RNA_pol_Rpb1_5"/>
    <property type="match status" value="1"/>
</dbReference>
<dbReference type="PANTHER" id="PTHR19376">
    <property type="entry name" value="DNA-DIRECTED RNA POLYMERASE"/>
    <property type="match status" value="1"/>
</dbReference>
<keyword evidence="6" id="KW-0804">Transcription</keyword>
<dbReference type="InterPro" id="IPR006592">
    <property type="entry name" value="RNA_pol_N"/>
</dbReference>
<organism evidence="8">
    <name type="scientific">viral metagenome</name>
    <dbReference type="NCBI Taxonomy" id="1070528"/>
    <lineage>
        <taxon>unclassified sequences</taxon>
        <taxon>metagenomes</taxon>
        <taxon>organismal metagenomes</taxon>
    </lineage>
</organism>
<dbReference type="Gene3D" id="1.10.150.390">
    <property type="match status" value="1"/>
</dbReference>
<dbReference type="InterPro" id="IPR007081">
    <property type="entry name" value="RNA_pol_Rpb1_5"/>
</dbReference>
<dbReference type="InterPro" id="IPR038593">
    <property type="entry name" value="RNA_pol_Rpb1_7_sf"/>
</dbReference>
<dbReference type="InterPro" id="IPR038120">
    <property type="entry name" value="Rpb1_funnel_sf"/>
</dbReference>
<dbReference type="Gene3D" id="3.30.1360.140">
    <property type="match status" value="1"/>
</dbReference>
<sequence length="1489" mass="170630">MSAVQKHPAKIIGIQFSLLSPEEIERNSVAEITNKETYNGIKPKIGGLFDPRMGVLEPGLVCPTDGETYMNCPGYFGHIKLARPMFYIQYLEEITKILKCVCIKCSRLLIDKTAHRNLINYKASDRWQQVFTLASKVKRCGGDTVDGCECKQPTHIKKDGFATLIADWNDDKDQAEGITLKLVPETVLKIFKKISNEDIDFMGFSSKWSRPEWMICQVFAVPPPSIRPSVKHDAQQRSEDDLTHIIINIIKYNNLLKDQIAKNASLKQIEDWSTVLQYYLSTIVDNNISGTDPVRQRSGRALKSISERHKGKTGRVRGNLMGKRVDYSARSVITPDPELSIMDLGVPLKIAMNLTKPVFVTDRNKEFLMYLVKNGPDVYPGAKILELSNGENISLRYHDRSNIQLQNGDTVHRHMMNGDYVLFNRQPTLHRMSMMAHRVKIMKKGDTFRMNVADTKPYNADFDGDEMNMHMPQNDEAEMELKHLAAIKFQIISPALNKSIIGIFQDSLLGSYLFTRENIRIPRKHAMNLLAKSGKFDPLFFADNKEEYTSHELVSSLLPQFTQHYKSAMFKEGRDDPKTSNFVVEIINGKMLRGQFEKDSLCGGGRGLIQRLHRDFSEDESQGFIDNLQSVITEYMKTTGFSVGMSDLISNEETNTLISEVIMKQKKEVATLISQAHLGILENKTGRPNSHYFENEVNNILNKASSESGKIAIDRLNKENRFVNIVKSGSKGTVLNISQMISCLGQQNVDSKRIPYSYPNRTLPHFKQFDDSPVARGFVESSFIQGLTPEELFFHAMGGRVGLIDTAVKTSQTGYIQRRLIKGMEDIVICYDRSVRNNKQKIIQFNYGGTNFDTTQIETSKFELIGKTQQELYDMYRYAYDAKEWKPYKAIFDQGALKRYKEQIADLKARVKSEVHEQIETRNRFIRLVADNEGSYQTLYLPMSFPSLIMNLKHQFHTQSTQTDMTPLECYQTLDHYYKHYLEAVYHPCVMFQRAFYYYLNPATLVLQHRFTKETLIFLLEKIMFVYKKATVNPGEMVGLISAQSIGEPTTQMNLNTFHFAGISTKSNVTRGVPRMEEILALTTNMKNPSMTIFLNEEDETDKDKAFDMISKVENTKFKNFVTSSEIYYDPDDMATLVEKDIELMKRYREFSEILDDCLDKEDTTPSRWILRLSLNKTAMIDSNLSLDEIHFALKSIYNEGIRCFYSDLDDHDVVFRIRLMSVNNKKAKPISLDQGDQIYLLKSFQHNLLNNVVLRGVPDLDKVNLIQMQGYMKYNEETGDFERKDIYALDTLGTNLLDVLALDIIDPSRTITNNIMETYEVLGIEAARKCLFNEIMDVLCFDGGYVNHHHLALLCDRMTSNEKMVSIFRHGINNDDIGPIAKASFEETTEMFLKAARHGELDEMRGVSANVMCGQAGYYGTAAFSVYLNMFEVQRDAKESVYEAAQKDIFEELKEKRDEPCSLKNLKIRHTLPTEERQEVDNGYEMAF</sequence>
<keyword evidence="4" id="KW-0808">Transferase</keyword>
<dbReference type="Pfam" id="PF05000">
    <property type="entry name" value="RNA_pol_Rpb1_4"/>
    <property type="match status" value="1"/>
</dbReference>
<dbReference type="GO" id="GO:0003677">
    <property type="term" value="F:DNA binding"/>
    <property type="evidence" value="ECO:0007669"/>
    <property type="project" value="InterPro"/>
</dbReference>
<dbReference type="Gene3D" id="1.10.274.100">
    <property type="entry name" value="RNA polymerase Rpb1, domain 3"/>
    <property type="match status" value="1"/>
</dbReference>
<feature type="domain" description="RNA polymerase N-terminal" evidence="7">
    <location>
        <begin position="212"/>
        <end position="515"/>
    </location>
</feature>
<dbReference type="Pfam" id="PF04990">
    <property type="entry name" value="RNA_pol_Rpb1_7"/>
    <property type="match status" value="1"/>
</dbReference>
<dbReference type="InterPro" id="IPR042102">
    <property type="entry name" value="RNA_pol_Rpb1_3_sf"/>
</dbReference>
<evidence type="ECO:0000256" key="4">
    <source>
        <dbReference type="ARBA" id="ARBA00022679"/>
    </source>
</evidence>